<dbReference type="KEGG" id="dko:I596_262"/>
<reference evidence="3 4" key="1">
    <citation type="submission" date="2016-04" db="EMBL/GenBank/DDBJ databases">
        <title>Complete genome sequence of Dokdonella koreensis DS-123T.</title>
        <authorList>
            <person name="Kim J.F."/>
            <person name="Lee H."/>
            <person name="Kwak M.-J."/>
        </authorList>
    </citation>
    <scope>NUCLEOTIDE SEQUENCE [LARGE SCALE GENOMIC DNA]</scope>
    <source>
        <strain evidence="3 4">DS-123</strain>
    </source>
</reference>
<dbReference type="OrthoDB" id="9768793at2"/>
<dbReference type="Gene3D" id="3.20.20.100">
    <property type="entry name" value="NADP-dependent oxidoreductase domain"/>
    <property type="match status" value="1"/>
</dbReference>
<dbReference type="InterPro" id="IPR020471">
    <property type="entry name" value="AKR"/>
</dbReference>
<gene>
    <name evidence="3" type="ORF">I596_262</name>
</gene>
<dbReference type="STRING" id="1300342.I596_262"/>
<proteinExistence type="predicted"/>
<dbReference type="PANTHER" id="PTHR43625:SF40">
    <property type="entry name" value="ALDO-KETO REDUCTASE YAKC [NADP(+)]"/>
    <property type="match status" value="1"/>
</dbReference>
<dbReference type="SUPFAM" id="SSF51430">
    <property type="entry name" value="NAD(P)-linked oxidoreductase"/>
    <property type="match status" value="1"/>
</dbReference>
<dbReference type="RefSeq" id="WP_067643029.1">
    <property type="nucleotide sequence ID" value="NZ_CP015249.1"/>
</dbReference>
<evidence type="ECO:0000256" key="1">
    <source>
        <dbReference type="ARBA" id="ARBA00023002"/>
    </source>
</evidence>
<evidence type="ECO:0000313" key="4">
    <source>
        <dbReference type="Proteomes" id="UP000076830"/>
    </source>
</evidence>
<dbReference type="PRINTS" id="PR00069">
    <property type="entry name" value="ALDKETRDTASE"/>
</dbReference>
<dbReference type="Proteomes" id="UP000076830">
    <property type="component" value="Chromosome"/>
</dbReference>
<keyword evidence="1" id="KW-0560">Oxidoreductase</keyword>
<dbReference type="Pfam" id="PF00248">
    <property type="entry name" value="Aldo_ket_red"/>
    <property type="match status" value="1"/>
</dbReference>
<dbReference type="PATRIC" id="fig|1300342.3.peg.255"/>
<dbReference type="AlphaFoldDB" id="A0A167G9I7"/>
<keyword evidence="4" id="KW-1185">Reference proteome</keyword>
<dbReference type="EMBL" id="CP015249">
    <property type="protein sequence ID" value="ANB16301.1"/>
    <property type="molecule type" value="Genomic_DNA"/>
</dbReference>
<dbReference type="PANTHER" id="PTHR43625">
    <property type="entry name" value="AFLATOXIN B1 ALDEHYDE REDUCTASE"/>
    <property type="match status" value="1"/>
</dbReference>
<evidence type="ECO:0000313" key="3">
    <source>
        <dbReference type="EMBL" id="ANB16301.1"/>
    </source>
</evidence>
<dbReference type="GO" id="GO:0005737">
    <property type="term" value="C:cytoplasm"/>
    <property type="evidence" value="ECO:0007669"/>
    <property type="project" value="TreeGrafter"/>
</dbReference>
<organism evidence="3 4">
    <name type="scientific">Dokdonella koreensis DS-123</name>
    <dbReference type="NCBI Taxonomy" id="1300342"/>
    <lineage>
        <taxon>Bacteria</taxon>
        <taxon>Pseudomonadati</taxon>
        <taxon>Pseudomonadota</taxon>
        <taxon>Gammaproteobacteria</taxon>
        <taxon>Lysobacterales</taxon>
        <taxon>Rhodanobacteraceae</taxon>
        <taxon>Dokdonella</taxon>
    </lineage>
</organism>
<dbReference type="InterPro" id="IPR050791">
    <property type="entry name" value="Aldo-Keto_reductase"/>
</dbReference>
<protein>
    <submittedName>
        <fullName evidence="3">Aldo-keto reductase</fullName>
    </submittedName>
</protein>
<sequence length="295" mass="31682">MSTTSAARSGRFTIGGDLAVNRLGFGAMRVTGRGIWGDPADRAEALATLRRVPELGIDFIDTADSYGPDVSEPLIREALHPYGNLVVATKGGLARTGPDRWIPLGRPEYLIQQAHKSRRLLGVERIDLWQLHRIDPQVPRDEQFGAVKELIDTGVIRHAGLSEVSVEEITAAAKVFPVATVQNRYNLVDRTSEAVLDHCQAQGIGFIPWFPLAAGDLARPGSLLDRLARAHGATPSQVALAWILKRSPVMLPIPGTGKVAHLEENVAAVDITLTDADFAALDAEGRAAFARGGVA</sequence>
<dbReference type="GO" id="GO:0016491">
    <property type="term" value="F:oxidoreductase activity"/>
    <property type="evidence" value="ECO:0007669"/>
    <property type="project" value="UniProtKB-KW"/>
</dbReference>
<dbReference type="InterPro" id="IPR023210">
    <property type="entry name" value="NADP_OxRdtase_dom"/>
</dbReference>
<dbReference type="CDD" id="cd19088">
    <property type="entry name" value="AKR_AKR13B1"/>
    <property type="match status" value="1"/>
</dbReference>
<evidence type="ECO:0000259" key="2">
    <source>
        <dbReference type="Pfam" id="PF00248"/>
    </source>
</evidence>
<dbReference type="InterPro" id="IPR036812">
    <property type="entry name" value="NAD(P)_OxRdtase_dom_sf"/>
</dbReference>
<name>A0A167G9I7_9GAMM</name>
<accession>A0A167G9I7</accession>
<feature type="domain" description="NADP-dependent oxidoreductase" evidence="2">
    <location>
        <begin position="22"/>
        <end position="283"/>
    </location>
</feature>